<evidence type="ECO:0000256" key="3">
    <source>
        <dbReference type="ARBA" id="ARBA00022900"/>
    </source>
</evidence>
<dbReference type="Gene3D" id="3.30.10.10">
    <property type="entry name" value="Trypsin Inhibitor V, subunit A"/>
    <property type="match status" value="1"/>
</dbReference>
<evidence type="ECO:0000313" key="5">
    <source>
        <dbReference type="Proteomes" id="UP000236291"/>
    </source>
</evidence>
<dbReference type="EMBL" id="ASHM01007934">
    <property type="protein sequence ID" value="PNY15741.1"/>
    <property type="molecule type" value="Genomic_DNA"/>
</dbReference>
<evidence type="ECO:0000256" key="2">
    <source>
        <dbReference type="ARBA" id="ARBA00022690"/>
    </source>
</evidence>
<keyword evidence="3" id="KW-0722">Serine protease inhibitor</keyword>
<dbReference type="GO" id="GO:0009611">
    <property type="term" value="P:response to wounding"/>
    <property type="evidence" value="ECO:0007669"/>
    <property type="project" value="InterPro"/>
</dbReference>
<dbReference type="InterPro" id="IPR000864">
    <property type="entry name" value="Prot_inh_pot1"/>
</dbReference>
<name>A0A2K3PKC4_TRIPR</name>
<dbReference type="OrthoDB" id="10013825at2759"/>
<organism evidence="4 5">
    <name type="scientific">Trifolium pratense</name>
    <name type="common">Red clover</name>
    <dbReference type="NCBI Taxonomy" id="57577"/>
    <lineage>
        <taxon>Eukaryota</taxon>
        <taxon>Viridiplantae</taxon>
        <taxon>Streptophyta</taxon>
        <taxon>Embryophyta</taxon>
        <taxon>Tracheophyta</taxon>
        <taxon>Spermatophyta</taxon>
        <taxon>Magnoliopsida</taxon>
        <taxon>eudicotyledons</taxon>
        <taxon>Gunneridae</taxon>
        <taxon>Pentapetalae</taxon>
        <taxon>rosids</taxon>
        <taxon>fabids</taxon>
        <taxon>Fabales</taxon>
        <taxon>Fabaceae</taxon>
        <taxon>Papilionoideae</taxon>
        <taxon>50 kb inversion clade</taxon>
        <taxon>NPAAA clade</taxon>
        <taxon>Hologalegina</taxon>
        <taxon>IRL clade</taxon>
        <taxon>Trifolieae</taxon>
        <taxon>Trifolium</taxon>
    </lineage>
</organism>
<dbReference type="STRING" id="57577.A0A2K3PKC4"/>
<dbReference type="GO" id="GO:0004867">
    <property type="term" value="F:serine-type endopeptidase inhibitor activity"/>
    <property type="evidence" value="ECO:0007669"/>
    <property type="project" value="UniProtKB-KW"/>
</dbReference>
<dbReference type="AlphaFoldDB" id="A0A2K3PKC4"/>
<dbReference type="Proteomes" id="UP000236291">
    <property type="component" value="Unassembled WGS sequence"/>
</dbReference>
<dbReference type="PROSITE" id="PS00285">
    <property type="entry name" value="POTATO_INHIBITOR"/>
    <property type="match status" value="1"/>
</dbReference>
<reference evidence="4 5" key="2">
    <citation type="journal article" date="2017" name="Front. Plant Sci.">
        <title>Gene Classification and Mining of Molecular Markers Useful in Red Clover (Trifolium pratense) Breeding.</title>
        <authorList>
            <person name="Istvanek J."/>
            <person name="Dluhosova J."/>
            <person name="Dluhos P."/>
            <person name="Patkova L."/>
            <person name="Nedelnik J."/>
            <person name="Repkova J."/>
        </authorList>
    </citation>
    <scope>NUCLEOTIDE SEQUENCE [LARGE SCALE GENOMIC DNA]</scope>
    <source>
        <strain evidence="5">cv. Tatra</strain>
        <tissue evidence="4">Young leaves</tissue>
    </source>
</reference>
<evidence type="ECO:0000313" key="4">
    <source>
        <dbReference type="EMBL" id="PNY15741.1"/>
    </source>
</evidence>
<protein>
    <submittedName>
        <fullName evidence="4">Inhibitor of trypsin and hageman factor</fullName>
    </submittedName>
</protein>
<gene>
    <name evidence="4" type="ORF">L195_g012444</name>
</gene>
<dbReference type="SUPFAM" id="SSF54654">
    <property type="entry name" value="CI-2 family of serine protease inhibitors"/>
    <property type="match status" value="1"/>
</dbReference>
<comment type="similarity">
    <text evidence="1">Belongs to the protease inhibitor I13 (potato type I serine protease inhibitor) family.</text>
</comment>
<reference evidence="4 5" key="1">
    <citation type="journal article" date="2014" name="Am. J. Bot.">
        <title>Genome assembly and annotation for red clover (Trifolium pratense; Fabaceae).</title>
        <authorList>
            <person name="Istvanek J."/>
            <person name="Jaros M."/>
            <person name="Krenek A."/>
            <person name="Repkova J."/>
        </authorList>
    </citation>
    <scope>NUCLEOTIDE SEQUENCE [LARGE SCALE GENOMIC DNA]</scope>
    <source>
        <strain evidence="5">cv. Tatra</strain>
        <tissue evidence="4">Young leaves</tissue>
    </source>
</reference>
<dbReference type="PANTHER" id="PTHR33091:SF94">
    <property type="entry name" value="PROTEASE INHIBITOR PROTEIN"/>
    <property type="match status" value="1"/>
</dbReference>
<keyword evidence="2" id="KW-0646">Protease inhibitor</keyword>
<dbReference type="PANTHER" id="PTHR33091">
    <property type="entry name" value="PROTEIN, PUTATIVE, EXPRESSED-RELATED"/>
    <property type="match status" value="1"/>
</dbReference>
<comment type="caution">
    <text evidence="4">The sequence shown here is derived from an EMBL/GenBank/DDBJ whole genome shotgun (WGS) entry which is preliminary data.</text>
</comment>
<accession>A0A2K3PKC4</accession>
<dbReference type="InterPro" id="IPR036354">
    <property type="entry name" value="Prot_inh_pot1_sf"/>
</dbReference>
<evidence type="ECO:0000256" key="1">
    <source>
        <dbReference type="ARBA" id="ARBA00008210"/>
    </source>
</evidence>
<dbReference type="PRINTS" id="PR00292">
    <property type="entry name" value="POTATOINHBTR"/>
</dbReference>
<sequence>MSDCNESQGKSSWPELVGVEGTVAAATIRRENPLVNTIIVPEGTFVTADFRLDRVRVWVDTYGIVIRVPIIG</sequence>
<dbReference type="Pfam" id="PF00280">
    <property type="entry name" value="potato_inhibit"/>
    <property type="match status" value="1"/>
</dbReference>
<proteinExistence type="inferred from homology"/>